<dbReference type="RefSeq" id="WP_096484241.1">
    <property type="nucleotide sequence ID" value="NZ_AP014809.1"/>
</dbReference>
<sequence>MSTTSVVTLNKGRDAHLARLIEGLARGAALGEGAAECVVVEMGPAPEPLPETPFPLRRVDFPSAGLPLAAARNAGRAGASGDILVFLDVDCIPSAGLVPALAAAAAAHDGLVCGPIRYLPAGAVRDGWREADLLRAGILHPARDFPESGVRETRNPGLFWSLAFAVRAATYDRLGGFDEGYDGYGAEDTDLAFRAAEIGVPVLLAGAPPAFHQHHLSCDPPLQHFADIVRNARRFRARHGLWPMDGWLDAFARLGLIGESREPDITLLRGPSPDEIAAARVPPDRPF</sequence>
<dbReference type="EMBL" id="AP014809">
    <property type="protein sequence ID" value="BAU89793.1"/>
    <property type="molecule type" value="Genomic_DNA"/>
</dbReference>
<gene>
    <name evidence="7" type="ORF">MPPM_1188</name>
</gene>
<dbReference type="AlphaFoldDB" id="A0A160PCR0"/>
<dbReference type="Gene3D" id="3.90.550.10">
    <property type="entry name" value="Spore Coat Polysaccharide Biosynthesis Protein SpsA, Chain A"/>
    <property type="match status" value="1"/>
</dbReference>
<evidence type="ECO:0000313" key="7">
    <source>
        <dbReference type="EMBL" id="BAU89793.1"/>
    </source>
</evidence>
<dbReference type="InterPro" id="IPR001173">
    <property type="entry name" value="Glyco_trans_2-like"/>
</dbReference>
<feature type="region of interest" description="Disordered" evidence="4">
    <location>
        <begin position="267"/>
        <end position="287"/>
    </location>
</feature>
<evidence type="ECO:0000256" key="3">
    <source>
        <dbReference type="ARBA" id="ARBA00022679"/>
    </source>
</evidence>
<dbReference type="SUPFAM" id="SSF53448">
    <property type="entry name" value="Nucleotide-diphospho-sugar transferases"/>
    <property type="match status" value="1"/>
</dbReference>
<comment type="similarity">
    <text evidence="1">Belongs to the glycosyltransferase 2 family.</text>
</comment>
<dbReference type="InterPro" id="IPR029044">
    <property type="entry name" value="Nucleotide-diphossugar_trans"/>
</dbReference>
<evidence type="ECO:0000313" key="8">
    <source>
        <dbReference type="Proteomes" id="UP000218288"/>
    </source>
</evidence>
<dbReference type="Proteomes" id="UP000218288">
    <property type="component" value="Chromosome"/>
</dbReference>
<dbReference type="OrthoDB" id="6653642at2"/>
<dbReference type="Pfam" id="PF02709">
    <property type="entry name" value="Glyco_transf_7C"/>
    <property type="match status" value="1"/>
</dbReference>
<dbReference type="PANTHER" id="PTHR43179:SF12">
    <property type="entry name" value="GALACTOFURANOSYLTRANSFERASE GLFT2"/>
    <property type="match status" value="1"/>
</dbReference>
<evidence type="ECO:0000256" key="4">
    <source>
        <dbReference type="SAM" id="MobiDB-lite"/>
    </source>
</evidence>
<dbReference type="InterPro" id="IPR027791">
    <property type="entry name" value="Galactosyl_T_C"/>
</dbReference>
<proteinExistence type="inferred from homology"/>
<dbReference type="GO" id="GO:0016757">
    <property type="term" value="F:glycosyltransferase activity"/>
    <property type="evidence" value="ECO:0007669"/>
    <property type="project" value="UniProtKB-KW"/>
</dbReference>
<name>A0A160PCR0_9HYPH</name>
<evidence type="ECO:0000259" key="6">
    <source>
        <dbReference type="Pfam" id="PF02709"/>
    </source>
</evidence>
<keyword evidence="2" id="KW-0328">Glycosyltransferase</keyword>
<keyword evidence="3 7" id="KW-0808">Transferase</keyword>
<evidence type="ECO:0000256" key="2">
    <source>
        <dbReference type="ARBA" id="ARBA00022676"/>
    </source>
</evidence>
<organism evidence="7 8">
    <name type="scientific">Methylorubrum populi</name>
    <dbReference type="NCBI Taxonomy" id="223967"/>
    <lineage>
        <taxon>Bacteria</taxon>
        <taxon>Pseudomonadati</taxon>
        <taxon>Pseudomonadota</taxon>
        <taxon>Alphaproteobacteria</taxon>
        <taxon>Hyphomicrobiales</taxon>
        <taxon>Methylobacteriaceae</taxon>
        <taxon>Methylorubrum</taxon>
    </lineage>
</organism>
<feature type="domain" description="Galactosyltransferase C-terminal" evidence="6">
    <location>
        <begin position="162"/>
        <end position="201"/>
    </location>
</feature>
<dbReference type="Pfam" id="PF00535">
    <property type="entry name" value="Glycos_transf_2"/>
    <property type="match status" value="1"/>
</dbReference>
<reference evidence="7 8" key="1">
    <citation type="journal article" date="2016" name="Genome Announc.">
        <title>Complete Genome Sequence of Methylobacterium populi P-1M, Isolated from Pink-Pigmented Household Biofilm.</title>
        <authorList>
            <person name="Morohoshi T."/>
            <person name="Ikeda T."/>
        </authorList>
    </citation>
    <scope>NUCLEOTIDE SEQUENCE [LARGE SCALE GENOMIC DNA]</scope>
    <source>
        <strain evidence="7 8">P-1M</strain>
    </source>
</reference>
<evidence type="ECO:0000256" key="1">
    <source>
        <dbReference type="ARBA" id="ARBA00006739"/>
    </source>
</evidence>
<accession>A0A160PCR0</accession>
<feature type="domain" description="Glycosyltransferase 2-like" evidence="5">
    <location>
        <begin position="68"/>
        <end position="129"/>
    </location>
</feature>
<dbReference type="PANTHER" id="PTHR43179">
    <property type="entry name" value="RHAMNOSYLTRANSFERASE WBBL"/>
    <property type="match status" value="1"/>
</dbReference>
<protein>
    <submittedName>
        <fullName evidence="7">Glycosyl transferase family protein</fullName>
    </submittedName>
</protein>
<evidence type="ECO:0000259" key="5">
    <source>
        <dbReference type="Pfam" id="PF00535"/>
    </source>
</evidence>